<dbReference type="PANTHER" id="PTHR30518:SF2">
    <property type="entry name" value="ENDOLYTIC MUREIN TRANSGLYCOSYLASE"/>
    <property type="match status" value="1"/>
</dbReference>
<keyword evidence="1 7" id="KW-1003">Cell membrane</keyword>
<dbReference type="AlphaFoldDB" id="A0A556AY60"/>
<dbReference type="Gene3D" id="3.30.1490.480">
    <property type="entry name" value="Endolytic murein transglycosylase"/>
    <property type="match status" value="1"/>
</dbReference>
<keyword evidence="5 7" id="KW-0456">Lyase</keyword>
<dbReference type="GO" id="GO:0071555">
    <property type="term" value="P:cell wall organization"/>
    <property type="evidence" value="ECO:0007669"/>
    <property type="project" value="UniProtKB-KW"/>
</dbReference>
<dbReference type="InterPro" id="IPR003770">
    <property type="entry name" value="MLTG-like"/>
</dbReference>
<evidence type="ECO:0000256" key="8">
    <source>
        <dbReference type="SAM" id="MobiDB-lite"/>
    </source>
</evidence>
<protein>
    <recommendedName>
        <fullName evidence="7">Endolytic murein transglycosylase</fullName>
        <ecNumber evidence="7">4.2.2.29</ecNumber>
    </recommendedName>
    <alternativeName>
        <fullName evidence="7">Peptidoglycan lytic transglycosylase</fullName>
    </alternativeName>
    <alternativeName>
        <fullName evidence="7">Peptidoglycan polymerization terminase</fullName>
    </alternativeName>
</protein>
<dbReference type="EC" id="4.2.2.29" evidence="7"/>
<dbReference type="CDD" id="cd08010">
    <property type="entry name" value="MltG_like"/>
    <property type="match status" value="1"/>
</dbReference>
<dbReference type="RefSeq" id="WP_143946752.1">
    <property type="nucleotide sequence ID" value="NZ_BAABMB010000004.1"/>
</dbReference>
<evidence type="ECO:0000256" key="5">
    <source>
        <dbReference type="ARBA" id="ARBA00023239"/>
    </source>
</evidence>
<evidence type="ECO:0000313" key="9">
    <source>
        <dbReference type="EMBL" id="TSH97870.1"/>
    </source>
</evidence>
<comment type="function">
    <text evidence="7">Functions as a peptidoglycan terminase that cleaves nascent peptidoglycan strands endolytically to terminate their elongation.</text>
</comment>
<evidence type="ECO:0000256" key="2">
    <source>
        <dbReference type="ARBA" id="ARBA00022692"/>
    </source>
</evidence>
<dbReference type="GO" id="GO:0009252">
    <property type="term" value="P:peptidoglycan biosynthetic process"/>
    <property type="evidence" value="ECO:0007669"/>
    <property type="project" value="UniProtKB-UniRule"/>
</dbReference>
<evidence type="ECO:0000256" key="4">
    <source>
        <dbReference type="ARBA" id="ARBA00023136"/>
    </source>
</evidence>
<keyword evidence="4 7" id="KW-0472">Membrane</keyword>
<organism evidence="9 10">
    <name type="scientific">Verticiella sediminum</name>
    <dbReference type="NCBI Taxonomy" id="1247510"/>
    <lineage>
        <taxon>Bacteria</taxon>
        <taxon>Pseudomonadati</taxon>
        <taxon>Pseudomonadota</taxon>
        <taxon>Betaproteobacteria</taxon>
        <taxon>Burkholderiales</taxon>
        <taxon>Alcaligenaceae</taxon>
        <taxon>Verticiella</taxon>
    </lineage>
</organism>
<sequence length="335" mass="37452">MLRFVFRLLLLALVLAALAIGAFVYWAARPLPLPAARVDFSIPPGSGMRAVARHLNEAGIAVQPDLFVVLSRVSGLDTQVKAGGYEVTQGDSLWQVLQRMAAGDVTHARITFIEGWTYRQFRDALQRHPDVRQTLDGVDDQQLLQRLGETEAKHAEGLFFPDTYSFAKGSSDFDILRRAWQAQHDQLAQAWASRVPDLPWKSPYELLIMASIVEKETGHKIDRAKVAGVFVNRLRVKMPLQTDPTVIYGMGEAYTGTLLRRHLREDSEWNTYTRPGLPPTPIANPGRASLDAAAHPESHKYYYFVSRGDGSSAFATDLANHNRNVNRYIRGAEAQ</sequence>
<dbReference type="Gene3D" id="3.30.160.60">
    <property type="entry name" value="Classic Zinc Finger"/>
    <property type="match status" value="1"/>
</dbReference>
<proteinExistence type="inferred from homology"/>
<comment type="catalytic activity">
    <reaction evidence="7">
        <text>a peptidoglycan chain = a peptidoglycan chain with N-acetyl-1,6-anhydromuramyl-[peptide] at the reducing end + a peptidoglycan chain with N-acetylglucosamine at the non-reducing end.</text>
        <dbReference type="EC" id="4.2.2.29"/>
    </reaction>
</comment>
<gene>
    <name evidence="7 9" type="primary">mltG</name>
    <name evidence="9" type="ORF">FOZ76_03495</name>
</gene>
<evidence type="ECO:0000313" key="10">
    <source>
        <dbReference type="Proteomes" id="UP000318405"/>
    </source>
</evidence>
<comment type="caution">
    <text evidence="9">The sequence shown here is derived from an EMBL/GenBank/DDBJ whole genome shotgun (WGS) entry which is preliminary data.</text>
</comment>
<dbReference type="EMBL" id="VLTJ01000007">
    <property type="protein sequence ID" value="TSH97870.1"/>
    <property type="molecule type" value="Genomic_DNA"/>
</dbReference>
<dbReference type="NCBIfam" id="TIGR00247">
    <property type="entry name" value="endolytic transglycosylase MltG"/>
    <property type="match status" value="1"/>
</dbReference>
<dbReference type="PANTHER" id="PTHR30518">
    <property type="entry name" value="ENDOLYTIC MUREIN TRANSGLYCOSYLASE"/>
    <property type="match status" value="1"/>
</dbReference>
<feature type="site" description="Important for catalytic activity" evidence="7">
    <location>
        <position position="216"/>
    </location>
</feature>
<keyword evidence="2 7" id="KW-0812">Transmembrane</keyword>
<dbReference type="Proteomes" id="UP000318405">
    <property type="component" value="Unassembled WGS sequence"/>
</dbReference>
<dbReference type="OrthoDB" id="9814591at2"/>
<accession>A0A556AY60</accession>
<feature type="region of interest" description="Disordered" evidence="8">
    <location>
        <begin position="270"/>
        <end position="289"/>
    </location>
</feature>
<keyword evidence="7" id="KW-0997">Cell inner membrane</keyword>
<comment type="similarity">
    <text evidence="7">Belongs to the transglycosylase MltG family.</text>
</comment>
<keyword evidence="10" id="KW-1185">Reference proteome</keyword>
<reference evidence="9 10" key="1">
    <citation type="submission" date="2019-07" db="EMBL/GenBank/DDBJ databases">
        <title>Qingshengfaniella alkalisoli gen. nov., sp. nov., isolated from saline soil.</title>
        <authorList>
            <person name="Xu L."/>
            <person name="Huang X.-X."/>
            <person name="Sun J.-Q."/>
        </authorList>
    </citation>
    <scope>NUCLEOTIDE SEQUENCE [LARGE SCALE GENOMIC DNA]</scope>
    <source>
        <strain evidence="9 10">DSM 27279</strain>
    </source>
</reference>
<dbReference type="GO" id="GO:0008932">
    <property type="term" value="F:lytic endotransglycosylase activity"/>
    <property type="evidence" value="ECO:0007669"/>
    <property type="project" value="UniProtKB-UniRule"/>
</dbReference>
<evidence type="ECO:0000256" key="6">
    <source>
        <dbReference type="ARBA" id="ARBA00023316"/>
    </source>
</evidence>
<keyword evidence="3 7" id="KW-1133">Transmembrane helix</keyword>
<name>A0A556AY60_9BURK</name>
<evidence type="ECO:0000256" key="1">
    <source>
        <dbReference type="ARBA" id="ARBA00022475"/>
    </source>
</evidence>
<dbReference type="GO" id="GO:0005886">
    <property type="term" value="C:plasma membrane"/>
    <property type="evidence" value="ECO:0007669"/>
    <property type="project" value="UniProtKB-UniRule"/>
</dbReference>
<evidence type="ECO:0000256" key="7">
    <source>
        <dbReference type="HAMAP-Rule" id="MF_02065"/>
    </source>
</evidence>
<dbReference type="Pfam" id="PF02618">
    <property type="entry name" value="YceG"/>
    <property type="match status" value="1"/>
</dbReference>
<keyword evidence="6 7" id="KW-0961">Cell wall biogenesis/degradation</keyword>
<evidence type="ECO:0000256" key="3">
    <source>
        <dbReference type="ARBA" id="ARBA00022989"/>
    </source>
</evidence>
<dbReference type="HAMAP" id="MF_02065">
    <property type="entry name" value="MltG"/>
    <property type="match status" value="1"/>
</dbReference>